<proteinExistence type="predicted"/>
<organism evidence="1 2">
    <name type="scientific">Enterococcus gallinarum</name>
    <dbReference type="NCBI Taxonomy" id="1353"/>
    <lineage>
        <taxon>Bacteria</taxon>
        <taxon>Bacillati</taxon>
        <taxon>Bacillota</taxon>
        <taxon>Bacilli</taxon>
        <taxon>Lactobacillales</taxon>
        <taxon>Enterococcaceae</taxon>
        <taxon>Enterococcus</taxon>
    </lineage>
</organism>
<dbReference type="AlphaFoldDB" id="A0ABD4ZXA7"/>
<protein>
    <submittedName>
        <fullName evidence="1">Uncharacterized protein</fullName>
    </submittedName>
</protein>
<dbReference type="EMBL" id="JASUBT010000017">
    <property type="protein sequence ID" value="MDL4937389.1"/>
    <property type="molecule type" value="Genomic_DNA"/>
</dbReference>
<comment type="caution">
    <text evidence="1">The sequence shown here is derived from an EMBL/GenBank/DDBJ whole genome shotgun (WGS) entry which is preliminary data.</text>
</comment>
<name>A0ABD4ZXA7_ENTGA</name>
<accession>A0ABD4ZXA7</accession>
<reference evidence="1 2" key="1">
    <citation type="submission" date="2023-06" db="EMBL/GenBank/DDBJ databases">
        <title>Acute promotion of culturable opportunistic pathogens and persistent increase of antibiotic resistance following antibiotic exposure in mouse gut microbiota.</title>
        <authorList>
            <person name="Li L."/>
            <person name="Wang B."/>
            <person name="Sun Y."/>
            <person name="Wang M."/>
            <person name="Xu H."/>
        </authorList>
    </citation>
    <scope>NUCLEOTIDE SEQUENCE [LARGE SCALE GENOMIC DNA]</scope>
    <source>
        <strain evidence="1 2">CRI2_2</strain>
    </source>
</reference>
<evidence type="ECO:0000313" key="2">
    <source>
        <dbReference type="Proteomes" id="UP001241571"/>
    </source>
</evidence>
<dbReference type="Proteomes" id="UP001241571">
    <property type="component" value="Unassembled WGS sequence"/>
</dbReference>
<sequence length="57" mass="6696">MAIAPGNIRRAATLDPLRQQRLGEILSNSTDKTFTDFVQKWIDQEYVLFTQWNKKIK</sequence>
<evidence type="ECO:0000313" key="1">
    <source>
        <dbReference type="EMBL" id="MDL4937389.1"/>
    </source>
</evidence>
<dbReference type="RefSeq" id="WP_167757190.1">
    <property type="nucleotide sequence ID" value="NZ_CAJSZC010000007.1"/>
</dbReference>
<gene>
    <name evidence="1" type="ORF">QRX88_16930</name>
</gene>